<dbReference type="GeneID" id="91108579"/>
<dbReference type="RefSeq" id="WP_353634973.1">
    <property type="nucleotide sequence ID" value="NZ_CP159204.1"/>
</dbReference>
<dbReference type="AlphaFoldDB" id="A0AAU8CFI0"/>
<feature type="compositionally biased region" description="Low complexity" evidence="1">
    <location>
        <begin position="301"/>
        <end position="314"/>
    </location>
</feature>
<feature type="region of interest" description="Disordered" evidence="1">
    <location>
        <begin position="193"/>
        <end position="316"/>
    </location>
</feature>
<protein>
    <recommendedName>
        <fullName evidence="3">DUF5667 domain-containing protein</fullName>
    </recommendedName>
</protein>
<evidence type="ECO:0000313" key="2">
    <source>
        <dbReference type="EMBL" id="XCF17463.1"/>
    </source>
</evidence>
<name>A0AAU8CFI0_9EURY</name>
<accession>A0AAU8CFI0</accession>
<organism evidence="2">
    <name type="scientific">Halobacterium sp. NMX12-1</name>
    <dbReference type="NCBI Taxonomy" id="3166650"/>
    <lineage>
        <taxon>Archaea</taxon>
        <taxon>Methanobacteriati</taxon>
        <taxon>Methanobacteriota</taxon>
        <taxon>Stenosarchaea group</taxon>
        <taxon>Halobacteria</taxon>
        <taxon>Halobacteriales</taxon>
        <taxon>Halobacteriaceae</taxon>
        <taxon>Halobacterium</taxon>
    </lineage>
</organism>
<feature type="compositionally biased region" description="Low complexity" evidence="1">
    <location>
        <begin position="234"/>
        <end position="254"/>
    </location>
</feature>
<evidence type="ECO:0008006" key="3">
    <source>
        <dbReference type="Google" id="ProtNLM"/>
    </source>
</evidence>
<reference evidence="2" key="1">
    <citation type="submission" date="2024-06" db="EMBL/GenBank/DDBJ databases">
        <title>Genome Sequence of an extremely halophilic archaeon isolated from Permian era halite, Salado Formation, Carlsbad, New Mexico: Halobacterium sp. strain NMX12-1.</title>
        <authorList>
            <person name="Sotoa L."/>
            <person name="DasSarma P."/>
            <person name="Anton B.P."/>
            <person name="Vincze T."/>
            <person name="Verma I."/>
            <person name="Eralp B."/>
            <person name="Powers D.W."/>
            <person name="Dozier B.L."/>
            <person name="Roberts R.J."/>
            <person name="DasSarma S."/>
        </authorList>
    </citation>
    <scope>NUCLEOTIDE SEQUENCE</scope>
    <source>
        <strain evidence="2">NMX12-1</strain>
    </source>
</reference>
<sequence length="328" mass="32444">MKATVLLVTALLVVGAAAPMAVAASTADGSAAADAVMTQEEDAANGTDNETETAPGARLAGVVGVQGAEVEGEVEQRSLRERLRAANSNASKASVVANQTRTLDQRLEELRERKQELEAARENIPPGRYRGEVAGLAARISTLQAMSNETADTARSLPAGELEAHGVNVSALDRLRTSASNLSGPEVAAIARDIAGPPGNRSAGPPFGNGMGGPPSDVPGADEDNETDGGPGNAPGAPGNAPANPGNDSDAGNATDDDTAGPSVDAPGNDSDANTTETNDGSDADGGDANAGGADSGGDAGPPDDAGNGNDSPGRSLVDWSALAALLP</sequence>
<dbReference type="EMBL" id="CP159204">
    <property type="protein sequence ID" value="XCF17463.1"/>
    <property type="molecule type" value="Genomic_DNA"/>
</dbReference>
<dbReference type="KEGG" id="hanx:ABSL23_05480"/>
<evidence type="ECO:0000256" key="1">
    <source>
        <dbReference type="SAM" id="MobiDB-lite"/>
    </source>
</evidence>
<proteinExistence type="predicted"/>
<gene>
    <name evidence="2" type="ORF">ABSL23_05480</name>
</gene>